<dbReference type="NCBIfam" id="TIGR00079">
    <property type="entry name" value="pept_deformyl"/>
    <property type="match status" value="1"/>
</dbReference>
<dbReference type="FunFam" id="3.90.45.10:FF:000001">
    <property type="entry name" value="Peptide deformylase"/>
    <property type="match status" value="1"/>
</dbReference>
<dbReference type="PANTHER" id="PTHR10458:SF21">
    <property type="entry name" value="PEPTIDE DEFORMYLASE"/>
    <property type="match status" value="1"/>
</dbReference>
<evidence type="ECO:0000256" key="3">
    <source>
        <dbReference type="ARBA" id="ARBA00022801"/>
    </source>
</evidence>
<organism evidence="7 8">
    <name type="scientific">Candidatus Erwinia haradaeae</name>
    <dbReference type="NCBI Taxonomy" id="1922217"/>
    <lineage>
        <taxon>Bacteria</taxon>
        <taxon>Pseudomonadati</taxon>
        <taxon>Pseudomonadota</taxon>
        <taxon>Gammaproteobacteria</taxon>
        <taxon>Enterobacterales</taxon>
        <taxon>Erwiniaceae</taxon>
        <taxon>Erwinia</taxon>
    </lineage>
</organism>
<gene>
    <name evidence="6 7" type="primary">def</name>
    <name evidence="7" type="ORF">ERCICURV3402_096</name>
</gene>
<reference evidence="7 8" key="1">
    <citation type="submission" date="2019-02" db="EMBL/GenBank/DDBJ databases">
        <authorList>
            <person name="Manzano-Marin A."/>
            <person name="Manzano-Marin A."/>
        </authorList>
    </citation>
    <scope>NUCLEOTIDE SEQUENCE [LARGE SCALE GENOMIC DNA]</scope>
    <source>
        <strain evidence="7 8">ErCicurvipes</strain>
    </source>
</reference>
<dbReference type="AlphaFoldDB" id="A0A451D7I7"/>
<keyword evidence="3 6" id="KW-0378">Hydrolase</keyword>
<dbReference type="GO" id="GO:0046872">
    <property type="term" value="F:metal ion binding"/>
    <property type="evidence" value="ECO:0007669"/>
    <property type="project" value="UniProtKB-KW"/>
</dbReference>
<evidence type="ECO:0000256" key="1">
    <source>
        <dbReference type="ARBA" id="ARBA00010759"/>
    </source>
</evidence>
<evidence type="ECO:0000313" key="8">
    <source>
        <dbReference type="Proteomes" id="UP000294441"/>
    </source>
</evidence>
<dbReference type="InterPro" id="IPR023635">
    <property type="entry name" value="Peptide_deformylase"/>
</dbReference>
<dbReference type="PANTHER" id="PTHR10458">
    <property type="entry name" value="PEPTIDE DEFORMYLASE"/>
    <property type="match status" value="1"/>
</dbReference>
<evidence type="ECO:0000313" key="7">
    <source>
        <dbReference type="EMBL" id="VFP81766.1"/>
    </source>
</evidence>
<keyword evidence="2 6" id="KW-0479">Metal-binding</keyword>
<dbReference type="InterPro" id="IPR036821">
    <property type="entry name" value="Peptide_deformylase_sf"/>
</dbReference>
<dbReference type="SUPFAM" id="SSF56420">
    <property type="entry name" value="Peptide deformylase"/>
    <property type="match status" value="1"/>
</dbReference>
<dbReference type="Gene3D" id="3.90.45.10">
    <property type="entry name" value="Peptide deformylase"/>
    <property type="match status" value="1"/>
</dbReference>
<proteinExistence type="inferred from homology"/>
<dbReference type="PRINTS" id="PR01576">
    <property type="entry name" value="PDEFORMYLASE"/>
</dbReference>
<protein>
    <recommendedName>
        <fullName evidence="6">Peptide deformylase</fullName>
        <shortName evidence="6">PDF</shortName>
        <ecNumber evidence="6">3.5.1.88</ecNumber>
    </recommendedName>
    <alternativeName>
        <fullName evidence="6">Polypeptide deformylase</fullName>
    </alternativeName>
</protein>
<dbReference type="GeneID" id="66304373"/>
<accession>A0A451D7I7</accession>
<evidence type="ECO:0000256" key="5">
    <source>
        <dbReference type="ARBA" id="ARBA00023004"/>
    </source>
</evidence>
<dbReference type="HAMAP" id="MF_00163">
    <property type="entry name" value="Pep_deformylase"/>
    <property type="match status" value="1"/>
</dbReference>
<comment type="similarity">
    <text evidence="1 6">Belongs to the polypeptide deformylase family.</text>
</comment>
<dbReference type="OrthoDB" id="9804313at2"/>
<dbReference type="EMBL" id="LR217713">
    <property type="protein sequence ID" value="VFP81766.1"/>
    <property type="molecule type" value="Genomic_DNA"/>
</dbReference>
<dbReference type="NCBIfam" id="NF001159">
    <property type="entry name" value="PRK00150.1-3"/>
    <property type="match status" value="1"/>
</dbReference>
<comment type="catalytic activity">
    <reaction evidence="6">
        <text>N-terminal N-formyl-L-methionyl-[peptide] + H2O = N-terminal L-methionyl-[peptide] + formate</text>
        <dbReference type="Rhea" id="RHEA:24420"/>
        <dbReference type="Rhea" id="RHEA-COMP:10639"/>
        <dbReference type="Rhea" id="RHEA-COMP:10640"/>
        <dbReference type="ChEBI" id="CHEBI:15377"/>
        <dbReference type="ChEBI" id="CHEBI:15740"/>
        <dbReference type="ChEBI" id="CHEBI:49298"/>
        <dbReference type="ChEBI" id="CHEBI:64731"/>
        <dbReference type="EC" id="3.5.1.88"/>
    </reaction>
</comment>
<dbReference type="PIRSF" id="PIRSF004749">
    <property type="entry name" value="Pep_def"/>
    <property type="match status" value="1"/>
</dbReference>
<dbReference type="EC" id="3.5.1.88" evidence="6"/>
<evidence type="ECO:0000256" key="4">
    <source>
        <dbReference type="ARBA" id="ARBA00022917"/>
    </source>
</evidence>
<dbReference type="GO" id="GO:0006412">
    <property type="term" value="P:translation"/>
    <property type="evidence" value="ECO:0007669"/>
    <property type="project" value="UniProtKB-UniRule"/>
</dbReference>
<evidence type="ECO:0000256" key="2">
    <source>
        <dbReference type="ARBA" id="ARBA00022723"/>
    </source>
</evidence>
<feature type="binding site" evidence="6">
    <location>
        <position position="137"/>
    </location>
    <ligand>
        <name>Fe cation</name>
        <dbReference type="ChEBI" id="CHEBI:24875"/>
    </ligand>
</feature>
<dbReference type="GO" id="GO:0042586">
    <property type="term" value="F:peptide deformylase activity"/>
    <property type="evidence" value="ECO:0007669"/>
    <property type="project" value="UniProtKB-UniRule"/>
</dbReference>
<evidence type="ECO:0000256" key="6">
    <source>
        <dbReference type="HAMAP-Rule" id="MF_00163"/>
    </source>
</evidence>
<dbReference type="CDD" id="cd00487">
    <property type="entry name" value="Pep_deformylase"/>
    <property type="match status" value="1"/>
</dbReference>
<dbReference type="RefSeq" id="WP_157992420.1">
    <property type="nucleotide sequence ID" value="NZ_LR217713.1"/>
</dbReference>
<comment type="cofactor">
    <cofactor evidence="6">
        <name>Fe(2+)</name>
        <dbReference type="ChEBI" id="CHEBI:29033"/>
    </cofactor>
    <text evidence="6">Binds 1 Fe(2+) ion.</text>
</comment>
<feature type="binding site" evidence="6">
    <location>
        <position position="133"/>
    </location>
    <ligand>
        <name>Fe cation</name>
        <dbReference type="ChEBI" id="CHEBI:24875"/>
    </ligand>
</feature>
<keyword evidence="5 6" id="KW-0408">Iron</keyword>
<dbReference type="Pfam" id="PF01327">
    <property type="entry name" value="Pep_deformylase"/>
    <property type="match status" value="1"/>
</dbReference>
<sequence>MSILNLLHFPDDRLRFSAKKVLNVDNHTHRIIDDMFDTMYANMGIGLAATQVNIHQCIVVIDISANRSSQLVLINPKILEKSSEVMTEEGCLSVPDQRAQILRFNKVKIRALDRSGQSYELEASSLLAICIQHELDHLIGRLFIDYLSPIKRYRIRQRLEKIYRQQSHI</sequence>
<feature type="active site" evidence="6">
    <location>
        <position position="134"/>
    </location>
</feature>
<comment type="function">
    <text evidence="6">Removes the formyl group from the N-terminal Met of newly synthesized proteins. Requires at least a dipeptide for an efficient rate of reaction. N-terminal L-methionine is a prerequisite for activity but the enzyme has broad specificity at other positions.</text>
</comment>
<name>A0A451D7I7_9GAMM</name>
<dbReference type="Proteomes" id="UP000294441">
    <property type="component" value="Chromosome 1"/>
</dbReference>
<keyword evidence="4 6" id="KW-0648">Protein biosynthesis</keyword>
<feature type="binding site" evidence="6">
    <location>
        <position position="91"/>
    </location>
    <ligand>
        <name>Fe cation</name>
        <dbReference type="ChEBI" id="CHEBI:24875"/>
    </ligand>
</feature>